<accession>A0ABZ0GTG4</accession>
<protein>
    <submittedName>
        <fullName evidence="1">Uncharacterized protein</fullName>
    </submittedName>
</protein>
<keyword evidence="2" id="KW-1185">Reference proteome</keyword>
<dbReference type="RefSeq" id="WP_348397746.1">
    <property type="nucleotide sequence ID" value="NZ_CP136600.1"/>
</dbReference>
<evidence type="ECO:0000313" key="2">
    <source>
        <dbReference type="Proteomes" id="UP001301442"/>
    </source>
</evidence>
<gene>
    <name evidence="1" type="ORF">RI844_07100</name>
</gene>
<sequence>MSYSSLGSGQAIKSIDEIEDFFDKENIIDPRNGTLMEMDALSLYCIAEFESRPEIQERVIKAVFANLKASRTKQFWCHNPWNCNEIHLRFTSSAIRLLLIDSTCSGQHFSYEMKENLLLKHLSYNEKLSRGTWFLHDSVEASDMDYPSPHILNRKLGSSEGNMLILNTHIDTLITCLIYNREKKSNIINNKVNEGLIALDFFIEGSKNIPKPIQALEHVCRKLMFSLIGKKKLTQRLLGRVIKELYYFRLRLFLKKKWNFYFFDDGYTERDLCLKVPNFEYHLVNIWDISRFLNWVLLDKTYSNNLKNLDLLKSILLKGLDYALSDDFFQILKRSSVSDAMLSQLLETIILTARLGLIKEKYITTFFHYRGEVAPSPGLLGFDPVISGVNYLRKIQRIKKEIKYIGNLDIIPFPDDTFLLINFDNIEIDLDKVPYKCVWSSKSVNKVIPPNTMTLFK</sequence>
<reference evidence="1 2" key="1">
    <citation type="submission" date="2023-09" db="EMBL/GenBank/DDBJ databases">
        <authorList>
            <person name="Qi X."/>
        </authorList>
    </citation>
    <scope>NUCLEOTIDE SEQUENCE [LARGE SCALE GENOMIC DNA]</scope>
    <source>
        <strain evidence="1 2">S1-1</strain>
    </source>
</reference>
<organism evidence="1 2">
    <name type="scientific">Thalassotalea fonticola</name>
    <dbReference type="NCBI Taxonomy" id="3065649"/>
    <lineage>
        <taxon>Bacteria</taxon>
        <taxon>Pseudomonadati</taxon>
        <taxon>Pseudomonadota</taxon>
        <taxon>Gammaproteobacteria</taxon>
        <taxon>Alteromonadales</taxon>
        <taxon>Colwelliaceae</taxon>
        <taxon>Thalassotalea</taxon>
    </lineage>
</organism>
<dbReference type="Proteomes" id="UP001301442">
    <property type="component" value="Chromosome"/>
</dbReference>
<proteinExistence type="predicted"/>
<evidence type="ECO:0000313" key="1">
    <source>
        <dbReference type="EMBL" id="WOH38980.1"/>
    </source>
</evidence>
<dbReference type="EMBL" id="CP136600">
    <property type="protein sequence ID" value="WOH38980.1"/>
    <property type="molecule type" value="Genomic_DNA"/>
</dbReference>
<name>A0ABZ0GTG4_9GAMM</name>